<name>A0ACC2BKU5_DIPCM</name>
<reference evidence="2" key="1">
    <citation type="journal article" date="2024" name="Proc. Natl. Acad. Sci. U.S.A.">
        <title>Extraordinary preservation of gene collinearity over three hundred million years revealed in homosporous lycophytes.</title>
        <authorList>
            <person name="Li C."/>
            <person name="Wickell D."/>
            <person name="Kuo L.Y."/>
            <person name="Chen X."/>
            <person name="Nie B."/>
            <person name="Liao X."/>
            <person name="Peng D."/>
            <person name="Ji J."/>
            <person name="Jenkins J."/>
            <person name="Williams M."/>
            <person name="Shu S."/>
            <person name="Plott C."/>
            <person name="Barry K."/>
            <person name="Rajasekar S."/>
            <person name="Grimwood J."/>
            <person name="Han X."/>
            <person name="Sun S."/>
            <person name="Hou Z."/>
            <person name="He W."/>
            <person name="Dai G."/>
            <person name="Sun C."/>
            <person name="Schmutz J."/>
            <person name="Leebens-Mack J.H."/>
            <person name="Li F.W."/>
            <person name="Wang L."/>
        </authorList>
    </citation>
    <scope>NUCLEOTIDE SEQUENCE [LARGE SCALE GENOMIC DNA]</scope>
    <source>
        <strain evidence="2">cv. PW_Plant_1</strain>
    </source>
</reference>
<keyword evidence="2" id="KW-1185">Reference proteome</keyword>
<accession>A0ACC2BKU5</accession>
<sequence>MESVLCLKSYVAALFAVASLLVSALASEPRLLRVPLTKKPLTWERLSHARGPASAGNGRYGEFGASGPDLVPLKNYLDAQYYGVIGIGSPPQPFTVLFDTGSANLWVPSSQCFFSLSCWFHQKYQETQSSTYIPVGTPIAIRYGTGAMSGFLSEDYVTIGDLVIQNQVFAEATSEPGITFVFAKFDGIFGLGFKEISQDQVTPPWYNIVSQGLVSNPIFSFWLNRNAAAAGTGGELVLGGVDTNHFQGEHIYTPVTREGYWQIEMGDVYIGGQSTGFCAGGCAAILDSGTSLLAGPTGIIAQINQAIGASGVVSQECKTMVAKYGNQIVELLLAKVDPTKVCSQAGVCPSSAYQGSRIASVLEREASSAINPAVCSACQMAVIWVQNQLAQNRTKDEIINYLNQICTHIPSANGQSMIDCASIPSLPNVAFTIANTTFVLTPQQYILEVGIGPQTQCISGFIGLDVPPPAGPLWILGDVFMGVYHTIFDFGNKRVGFAQST</sequence>
<gene>
    <name evidence="1" type="ORF">O6H91_14G001500</name>
</gene>
<organism evidence="1 2">
    <name type="scientific">Diphasiastrum complanatum</name>
    <name type="common">Issler's clubmoss</name>
    <name type="synonym">Lycopodium complanatum</name>
    <dbReference type="NCBI Taxonomy" id="34168"/>
    <lineage>
        <taxon>Eukaryota</taxon>
        <taxon>Viridiplantae</taxon>
        <taxon>Streptophyta</taxon>
        <taxon>Embryophyta</taxon>
        <taxon>Tracheophyta</taxon>
        <taxon>Lycopodiopsida</taxon>
        <taxon>Lycopodiales</taxon>
        <taxon>Lycopodiaceae</taxon>
        <taxon>Lycopodioideae</taxon>
        <taxon>Diphasiastrum</taxon>
    </lineage>
</organism>
<dbReference type="EMBL" id="CM055105">
    <property type="protein sequence ID" value="KAJ7530374.1"/>
    <property type="molecule type" value="Genomic_DNA"/>
</dbReference>
<dbReference type="Proteomes" id="UP001162992">
    <property type="component" value="Chromosome 14"/>
</dbReference>
<evidence type="ECO:0000313" key="1">
    <source>
        <dbReference type="EMBL" id="KAJ7530374.1"/>
    </source>
</evidence>
<protein>
    <submittedName>
        <fullName evidence="1">Uncharacterized protein</fullName>
    </submittedName>
</protein>
<evidence type="ECO:0000313" key="2">
    <source>
        <dbReference type="Proteomes" id="UP001162992"/>
    </source>
</evidence>
<proteinExistence type="predicted"/>
<comment type="caution">
    <text evidence="1">The sequence shown here is derived from an EMBL/GenBank/DDBJ whole genome shotgun (WGS) entry which is preliminary data.</text>
</comment>